<reference evidence="3 4" key="1">
    <citation type="submission" date="2014-09" db="EMBL/GenBank/DDBJ databases">
        <authorList>
            <person name="Martin A.A."/>
        </authorList>
    </citation>
    <scope>NUCLEOTIDE SEQUENCE</scope>
    <source>
        <strain evidence="4">ED321</strain>
        <strain evidence="3">ED321 Heterogonic</strain>
    </source>
</reference>
<dbReference type="AlphaFoldDB" id="A0A090L8Q1"/>
<keyword evidence="1" id="KW-0175">Coiled coil</keyword>
<dbReference type="WBParaSite" id="SRAE_1000213100.1">
    <property type="protein sequence ID" value="SRAE_1000213100.1"/>
    <property type="gene ID" value="WBGene00258745"/>
</dbReference>
<evidence type="ECO:0000313" key="5">
    <source>
        <dbReference type="WBParaSite" id="SRAE_1000213100.1"/>
    </source>
</evidence>
<feature type="compositionally biased region" description="Polar residues" evidence="2">
    <location>
        <begin position="66"/>
        <end position="76"/>
    </location>
</feature>
<protein>
    <submittedName>
        <fullName evidence="3 5">Uncharacterized protein</fullName>
    </submittedName>
</protein>
<keyword evidence="4" id="KW-1185">Reference proteome</keyword>
<gene>
    <name evidence="3 5 6" type="ORF">SRAE_1000213100</name>
</gene>
<reference evidence="5" key="2">
    <citation type="submission" date="2020-12" db="UniProtKB">
        <authorList>
            <consortium name="WormBaseParasite"/>
        </authorList>
    </citation>
    <scope>IDENTIFICATION</scope>
</reference>
<evidence type="ECO:0000313" key="6">
    <source>
        <dbReference type="WormBase" id="SRAE_1000213100"/>
    </source>
</evidence>
<evidence type="ECO:0000313" key="3">
    <source>
        <dbReference type="EMBL" id="CEF63875.1"/>
    </source>
</evidence>
<dbReference type="RefSeq" id="XP_024503076.1">
    <property type="nucleotide sequence ID" value="XM_024649172.1"/>
</dbReference>
<dbReference type="Proteomes" id="UP000035682">
    <property type="component" value="Unplaced"/>
</dbReference>
<feature type="coiled-coil region" evidence="1">
    <location>
        <begin position="297"/>
        <end position="324"/>
    </location>
</feature>
<dbReference type="CTD" id="36376240"/>
<name>A0A090L8Q1_STRRB</name>
<evidence type="ECO:0000313" key="4">
    <source>
        <dbReference type="Proteomes" id="UP000035682"/>
    </source>
</evidence>
<dbReference type="WormBase" id="SRAE_1000213100">
    <property type="protein sequence ID" value="SRP04382"/>
    <property type="gene ID" value="WBGene00258745"/>
</dbReference>
<dbReference type="GeneID" id="36376240"/>
<dbReference type="EMBL" id="LN609528">
    <property type="protein sequence ID" value="CEF63875.1"/>
    <property type="molecule type" value="Genomic_DNA"/>
</dbReference>
<sequence>MPSFSFSGSNKSNEDDSNESFFSVGERLSMLPGVLEPRINLFQSANNSAYQTPKADSSIRVKEEVTPNSDQENKPTNGIDKSLINEFNYKPSNDFHSPYNKGSRIFSRVSNFLKNERITDPIEHNASIASIQSNFTVNPMFPSDIMGTAFDKARADIELIVDDFKKNVTLIRERDNIPTCKWDIKKHTLSEEFLKLRDRPKSKPLIPKKEETNSNDRSKTQNIVNSLLTTISQGVNNQATTNFSNCLPVSQPFLNTSIHFQQQQNILPQNILINSSQQQQVPTVPFIGNAPIQQLPVQTNDNEVEVTEEQMEAEEEVERKLLRALERIARVEGPLP</sequence>
<evidence type="ECO:0000256" key="1">
    <source>
        <dbReference type="SAM" id="Coils"/>
    </source>
</evidence>
<organism evidence="3">
    <name type="scientific">Strongyloides ratti</name>
    <name type="common">Parasitic roundworm</name>
    <dbReference type="NCBI Taxonomy" id="34506"/>
    <lineage>
        <taxon>Eukaryota</taxon>
        <taxon>Metazoa</taxon>
        <taxon>Ecdysozoa</taxon>
        <taxon>Nematoda</taxon>
        <taxon>Chromadorea</taxon>
        <taxon>Rhabditida</taxon>
        <taxon>Tylenchina</taxon>
        <taxon>Panagrolaimomorpha</taxon>
        <taxon>Strongyloidoidea</taxon>
        <taxon>Strongyloididae</taxon>
        <taxon>Strongyloides</taxon>
    </lineage>
</organism>
<feature type="region of interest" description="Disordered" evidence="2">
    <location>
        <begin position="52"/>
        <end position="82"/>
    </location>
</feature>
<proteinExistence type="predicted"/>
<accession>A0A090L8Q1</accession>
<evidence type="ECO:0000256" key="2">
    <source>
        <dbReference type="SAM" id="MobiDB-lite"/>
    </source>
</evidence>